<dbReference type="AlphaFoldDB" id="A0A3Q9HRE4"/>
<dbReference type="PANTHER" id="PTHR37166">
    <property type="entry name" value="PROTEIN FLAG"/>
    <property type="match status" value="1"/>
</dbReference>
<dbReference type="RefSeq" id="WP_127017247.1">
    <property type="nucleotide sequence ID" value="NZ_CP016379.1"/>
</dbReference>
<dbReference type="OrthoDB" id="9799867at2"/>
<evidence type="ECO:0000313" key="1">
    <source>
        <dbReference type="EMBL" id="AZR73896.1"/>
    </source>
</evidence>
<sequence>MNVKSIQNSSSFTNLKTAEVKKDNQEIMITNDNQKQLNFTLFKEKDKDSLKQSLNEITKGLNEMVKIFNRKLDFVIHEDTKRLLVKVIDTETDKVIREIPPEELLDLVARMRETFSIFIDVRV</sequence>
<organism evidence="1 2">
    <name type="scientific">Anoxybacter fermentans</name>
    <dbReference type="NCBI Taxonomy" id="1323375"/>
    <lineage>
        <taxon>Bacteria</taxon>
        <taxon>Bacillati</taxon>
        <taxon>Bacillota</taxon>
        <taxon>Clostridia</taxon>
        <taxon>Halanaerobiales</taxon>
        <taxon>Anoxybacter</taxon>
    </lineage>
</organism>
<accession>A0A3Q9HRE4</accession>
<dbReference type="SUPFAM" id="SSF160214">
    <property type="entry name" value="FlaG-like"/>
    <property type="match status" value="1"/>
</dbReference>
<dbReference type="KEGG" id="aft:BBF96_11150"/>
<dbReference type="InterPro" id="IPR035924">
    <property type="entry name" value="FlaG-like_sf"/>
</dbReference>
<dbReference type="InterPro" id="IPR005186">
    <property type="entry name" value="FlaG"/>
</dbReference>
<dbReference type="Pfam" id="PF03646">
    <property type="entry name" value="FlaG"/>
    <property type="match status" value="1"/>
</dbReference>
<dbReference type="EMBL" id="CP016379">
    <property type="protein sequence ID" value="AZR73896.1"/>
    <property type="molecule type" value="Genomic_DNA"/>
</dbReference>
<dbReference type="Proteomes" id="UP000267250">
    <property type="component" value="Chromosome"/>
</dbReference>
<reference evidence="1 2" key="1">
    <citation type="submission" date="2016-07" db="EMBL/GenBank/DDBJ databases">
        <title>Genome and transcriptome analysis of iron-reducing fermentative bacteria Anoxybacter fermentans.</title>
        <authorList>
            <person name="Zeng X."/>
            <person name="Shao Z."/>
        </authorList>
    </citation>
    <scope>NUCLEOTIDE SEQUENCE [LARGE SCALE GENOMIC DNA]</scope>
    <source>
        <strain evidence="1 2">DY22613</strain>
    </source>
</reference>
<evidence type="ECO:0000313" key="2">
    <source>
        <dbReference type="Proteomes" id="UP000267250"/>
    </source>
</evidence>
<gene>
    <name evidence="1" type="ORF">BBF96_11150</name>
</gene>
<proteinExistence type="predicted"/>
<dbReference type="PANTHER" id="PTHR37166:SF1">
    <property type="entry name" value="PROTEIN FLAG"/>
    <property type="match status" value="1"/>
</dbReference>
<name>A0A3Q9HRE4_9FIRM</name>
<keyword evidence="2" id="KW-1185">Reference proteome</keyword>
<protein>
    <recommendedName>
        <fullName evidence="3">Flagellar biosynthesis protein FlaG</fullName>
    </recommendedName>
</protein>
<dbReference type="Gene3D" id="3.30.160.170">
    <property type="entry name" value="FlaG-like"/>
    <property type="match status" value="1"/>
</dbReference>
<evidence type="ECO:0008006" key="3">
    <source>
        <dbReference type="Google" id="ProtNLM"/>
    </source>
</evidence>